<reference evidence="1" key="1">
    <citation type="submission" date="2023-11" db="EMBL/GenBank/DDBJ databases">
        <authorList>
            <person name="Poullet M."/>
        </authorList>
    </citation>
    <scope>NUCLEOTIDE SEQUENCE</scope>
    <source>
        <strain evidence="1">E1834</strain>
    </source>
</reference>
<evidence type="ECO:0000313" key="2">
    <source>
        <dbReference type="Proteomes" id="UP001497535"/>
    </source>
</evidence>
<dbReference type="EMBL" id="CAVMJV010000001">
    <property type="protein sequence ID" value="CAK5007172.1"/>
    <property type="molecule type" value="Genomic_DNA"/>
</dbReference>
<evidence type="ECO:0000313" key="1">
    <source>
        <dbReference type="EMBL" id="CAK5007172.1"/>
    </source>
</evidence>
<organism evidence="1 2">
    <name type="scientific">Meloidogyne enterolobii</name>
    <name type="common">Root-knot nematode worm</name>
    <name type="synonym">Meloidogyne mayaguensis</name>
    <dbReference type="NCBI Taxonomy" id="390850"/>
    <lineage>
        <taxon>Eukaryota</taxon>
        <taxon>Metazoa</taxon>
        <taxon>Ecdysozoa</taxon>
        <taxon>Nematoda</taxon>
        <taxon>Chromadorea</taxon>
        <taxon>Rhabditida</taxon>
        <taxon>Tylenchina</taxon>
        <taxon>Tylenchomorpha</taxon>
        <taxon>Tylenchoidea</taxon>
        <taxon>Meloidogynidae</taxon>
        <taxon>Meloidogyninae</taxon>
        <taxon>Meloidogyne</taxon>
    </lineage>
</organism>
<protein>
    <submittedName>
        <fullName evidence="1">Uncharacterized protein</fullName>
    </submittedName>
</protein>
<dbReference type="Proteomes" id="UP001497535">
    <property type="component" value="Unassembled WGS sequence"/>
</dbReference>
<accession>A0ACB0XL74</accession>
<keyword evidence="2" id="KW-1185">Reference proteome</keyword>
<proteinExistence type="predicted"/>
<gene>
    <name evidence="1" type="ORF">MENTE1834_LOCUS702</name>
</gene>
<sequence>MSQSSAGGTPIASGQSCLVAMLVMVADTQSDGGGNVFGGRYYFSLWLKKRRYIEE</sequence>
<name>A0ACB0XL74_MELEN</name>
<comment type="caution">
    <text evidence="1">The sequence shown here is derived from an EMBL/GenBank/DDBJ whole genome shotgun (WGS) entry which is preliminary data.</text>
</comment>